<evidence type="ECO:0000313" key="2">
    <source>
        <dbReference type="EMBL" id="OBZ80479.1"/>
    </source>
</evidence>
<protein>
    <submittedName>
        <fullName evidence="2">Uncharacterized protein</fullName>
    </submittedName>
</protein>
<feature type="compositionally biased region" description="Low complexity" evidence="1">
    <location>
        <begin position="84"/>
        <end position="94"/>
    </location>
</feature>
<feature type="region of interest" description="Disordered" evidence="1">
    <location>
        <begin position="1"/>
        <end position="104"/>
    </location>
</feature>
<dbReference type="InParanoid" id="A0A1C7MVK7"/>
<evidence type="ECO:0000256" key="1">
    <source>
        <dbReference type="SAM" id="MobiDB-lite"/>
    </source>
</evidence>
<feature type="non-terminal residue" evidence="2">
    <location>
        <position position="1"/>
    </location>
</feature>
<dbReference type="EMBL" id="LUGH01002075">
    <property type="protein sequence ID" value="OBZ80479.1"/>
    <property type="molecule type" value="Genomic_DNA"/>
</dbReference>
<evidence type="ECO:0000313" key="3">
    <source>
        <dbReference type="Proteomes" id="UP000093000"/>
    </source>
</evidence>
<feature type="compositionally biased region" description="Low complexity" evidence="1">
    <location>
        <begin position="1"/>
        <end position="58"/>
    </location>
</feature>
<comment type="caution">
    <text evidence="2">The sequence shown here is derived from an EMBL/GenBank/DDBJ whole genome shotgun (WGS) entry which is preliminary data.</text>
</comment>
<keyword evidence="3" id="KW-1185">Reference proteome</keyword>
<dbReference type="Proteomes" id="UP000093000">
    <property type="component" value="Unassembled WGS sequence"/>
</dbReference>
<organism evidence="2 3">
    <name type="scientific">Choanephora cucurbitarum</name>
    <dbReference type="NCBI Taxonomy" id="101091"/>
    <lineage>
        <taxon>Eukaryota</taxon>
        <taxon>Fungi</taxon>
        <taxon>Fungi incertae sedis</taxon>
        <taxon>Mucoromycota</taxon>
        <taxon>Mucoromycotina</taxon>
        <taxon>Mucoromycetes</taxon>
        <taxon>Mucorales</taxon>
        <taxon>Mucorineae</taxon>
        <taxon>Choanephoraceae</taxon>
        <taxon>Choanephoroideae</taxon>
        <taxon>Choanephora</taxon>
    </lineage>
</organism>
<dbReference type="AlphaFoldDB" id="A0A1C7MVK7"/>
<gene>
    <name evidence="2" type="ORF">A0J61_11472</name>
</gene>
<sequence length="377" mass="41994">PTTTSAPTATTTPTTAATLTATTSPLSTAAKTTSSTTTTAPTLTTKPITPISSPSTLAKPASTENTNTPPSNVEPASLSKPAVTSSDSTSAKTTSLEKDKPKMTTVEDGMAKQYESLYLIVDQDIQELKKYQQKLSLMMKSNTTNIETKTKESLAGEDKIWNLSDAAQVGIISDSLLTDARHSLEEMGSVETEVNKIVQNCKATMDKKEDIAFLLNKEVNHNVVDIMDNRDLDEEAKTLLRVLESRSEACSHSLNHMEYKFQENKRRNKIRNDHHNGQLSLYSLHRAVRDVERELVSKSKDIAELETKLADYRLTDSRQKAKRMQLISDDEEEEEEEAKVTTESIQHTTRYLRRYNFMDHVCGQASAQKPVEAHVRL</sequence>
<name>A0A1C7MVK7_9FUNG</name>
<proteinExistence type="predicted"/>
<feature type="compositionally biased region" description="Polar residues" evidence="1">
    <location>
        <begin position="62"/>
        <end position="71"/>
    </location>
</feature>
<accession>A0A1C7MVK7</accession>
<reference evidence="2 3" key="1">
    <citation type="submission" date="2016-03" db="EMBL/GenBank/DDBJ databases">
        <title>Choanephora cucurbitarum.</title>
        <authorList>
            <person name="Min B."/>
            <person name="Park H."/>
            <person name="Park J.-H."/>
            <person name="Shin H.-D."/>
            <person name="Choi I.-G."/>
        </authorList>
    </citation>
    <scope>NUCLEOTIDE SEQUENCE [LARGE SCALE GENOMIC DNA]</scope>
    <source>
        <strain evidence="2 3">KUS-F28377</strain>
    </source>
</reference>
<dbReference type="STRING" id="101091.A0A1C7MVK7"/>
<dbReference type="OrthoDB" id="248320at2759"/>